<evidence type="ECO:0000256" key="2">
    <source>
        <dbReference type="SAM" id="SignalP"/>
    </source>
</evidence>
<sequence>MNSWKTLAIALMASISTNAMAWYVENPVERALSATTLFPTIVLGGTTAFTVYSPSVMKKAKDDALAFIGSEGEIRGAQFEQASLHYRSAPHTRPMTDMQLAQAIATTY</sequence>
<proteinExistence type="predicted"/>
<accession>A0A5M9IDA3</accession>
<dbReference type="EMBL" id="VFEQ01000029">
    <property type="protein sequence ID" value="TWR51584.1"/>
    <property type="molecule type" value="Genomic_DNA"/>
</dbReference>
<keyword evidence="1" id="KW-0812">Transmembrane</keyword>
<gene>
    <name evidence="3" type="ORF">FIV41_28165</name>
</gene>
<evidence type="ECO:0000256" key="1">
    <source>
        <dbReference type="SAM" id="Phobius"/>
    </source>
</evidence>
<feature type="signal peptide" evidence="2">
    <location>
        <begin position="1"/>
        <end position="21"/>
    </location>
</feature>
<feature type="chain" id="PRO_5041131140" evidence="2">
    <location>
        <begin position="22"/>
        <end position="108"/>
    </location>
</feature>
<keyword evidence="1" id="KW-1133">Transmembrane helix</keyword>
<dbReference type="OrthoDB" id="7017327at2"/>
<dbReference type="NCBIfam" id="TIGR02448">
    <property type="entry name" value="conserverd hypothetical protein"/>
    <property type="match status" value="1"/>
</dbReference>
<feature type="transmembrane region" description="Helical" evidence="1">
    <location>
        <begin position="31"/>
        <end position="52"/>
    </location>
</feature>
<comment type="caution">
    <text evidence="3">The sequence shown here is derived from an EMBL/GenBank/DDBJ whole genome shotgun (WGS) entry which is preliminary data.</text>
</comment>
<dbReference type="RefSeq" id="WP_027607902.1">
    <property type="nucleotide sequence ID" value="NZ_CATKQJ010000022.1"/>
</dbReference>
<keyword evidence="1" id="KW-0472">Membrane</keyword>
<evidence type="ECO:0000313" key="3">
    <source>
        <dbReference type="EMBL" id="TWR51584.1"/>
    </source>
</evidence>
<dbReference type="Pfam" id="PF09498">
    <property type="entry name" value="DUF2388"/>
    <property type="match status" value="1"/>
</dbReference>
<protein>
    <submittedName>
        <fullName evidence="3">DUF2388 domain-containing protein</fullName>
    </submittedName>
</protein>
<reference evidence="3 4" key="1">
    <citation type="submission" date="2019-06" db="EMBL/GenBank/DDBJ databases">
        <title>Pseudomonas bimorpha sp. nov. isolated from bovine raw milk and skim milk concentrate.</title>
        <authorList>
            <person name="Hofmann K."/>
            <person name="Huptas C."/>
            <person name="Doll E."/>
            <person name="Scherer S."/>
            <person name="Wenning M."/>
        </authorList>
    </citation>
    <scope>NUCLEOTIDE SEQUENCE [LARGE SCALE GENOMIC DNA]</scope>
    <source>
        <strain evidence="3 4">DSM 13124</strain>
    </source>
</reference>
<name>A0A5M9IDA3_PSEMA</name>
<evidence type="ECO:0000313" key="4">
    <source>
        <dbReference type="Proteomes" id="UP000316123"/>
    </source>
</evidence>
<dbReference type="InterPro" id="IPR012661">
    <property type="entry name" value="CHP02448"/>
</dbReference>
<dbReference type="AlphaFoldDB" id="A0A5M9IDA3"/>
<organism evidence="3 4">
    <name type="scientific">Pseudomonas marginalis</name>
    <name type="common">Pseudomonas panacis</name>
    <dbReference type="NCBI Taxonomy" id="298"/>
    <lineage>
        <taxon>Bacteria</taxon>
        <taxon>Pseudomonadati</taxon>
        <taxon>Pseudomonadota</taxon>
        <taxon>Gammaproteobacteria</taxon>
        <taxon>Pseudomonadales</taxon>
        <taxon>Pseudomonadaceae</taxon>
        <taxon>Pseudomonas</taxon>
    </lineage>
</organism>
<dbReference type="Proteomes" id="UP000316123">
    <property type="component" value="Unassembled WGS sequence"/>
</dbReference>
<keyword evidence="2" id="KW-0732">Signal</keyword>